<keyword evidence="5" id="KW-1185">Reference proteome</keyword>
<dbReference type="Gene3D" id="3.30.300.30">
    <property type="match status" value="1"/>
</dbReference>
<comment type="similarity">
    <text evidence="1">Belongs to the ATP-dependent AMP-binding enzyme family.</text>
</comment>
<dbReference type="InterPro" id="IPR000873">
    <property type="entry name" value="AMP-dep_synth/lig_dom"/>
</dbReference>
<dbReference type="AlphaFoldDB" id="F3ZPG3"/>
<evidence type="ECO:0000313" key="5">
    <source>
        <dbReference type="Proteomes" id="UP000018439"/>
    </source>
</evidence>
<keyword evidence="2 4" id="KW-0436">Ligase</keyword>
<dbReference type="GO" id="GO:0006631">
    <property type="term" value="P:fatty acid metabolic process"/>
    <property type="evidence" value="ECO:0007669"/>
    <property type="project" value="TreeGrafter"/>
</dbReference>
<evidence type="ECO:0000313" key="4">
    <source>
        <dbReference type="EMBL" id="EGJ71620.1"/>
    </source>
</evidence>
<dbReference type="Proteomes" id="UP000018439">
    <property type="component" value="Chromosome"/>
</dbReference>
<protein>
    <submittedName>
        <fullName evidence="4">AMP-dependent synthetase and ligase</fullName>
    </submittedName>
</protein>
<dbReference type="InterPro" id="IPR042099">
    <property type="entry name" value="ANL_N_sf"/>
</dbReference>
<gene>
    <name evidence="4" type="ORF">Bcop_1425</name>
</gene>
<name>F3ZPG3_9BACE</name>
<dbReference type="PANTHER" id="PTHR43201:SF5">
    <property type="entry name" value="MEDIUM-CHAIN ACYL-COA LIGASE ACSF2, MITOCHONDRIAL"/>
    <property type="match status" value="1"/>
</dbReference>
<dbReference type="OrthoDB" id="8870348at2"/>
<dbReference type="EMBL" id="CM001167">
    <property type="protein sequence ID" value="EGJ71620.1"/>
    <property type="molecule type" value="Genomic_DNA"/>
</dbReference>
<sequence>MNQGIRLNGTFYRSTQLDDFIHTAISKEDKIFYKEVVGFLQEWFDKSDVVWVHTSGSTGTPKQLLVKKEHMRNSARATCDFMKLKADDEILLCMPVKYIAGKMMLVRAAVANLSVWVVTPSGRPLKSFSKVVDFAAMVPLQIFNTLQVESEKIRLQRIKHLLIGGGSIDEAMATELLQFPHGVYSSYGMTETVSHIAIRELSGVEASEWYYPFPSVKLSQTNQGALIIDAPLVSDSQLITNDVIEFNSDGGFRILGRLDNIINTGGVKIQAEKVEQKIENLIDCPYVVTSRRDAKLGEAVTLLIESNLCDVSQLKEALKERLTSYELPKDIFLVETLPLTDTQKIKRVDCKQLADQLYQQHKTI</sequence>
<dbReference type="STRING" id="679937.Bcop_1425"/>
<proteinExistence type="inferred from homology"/>
<evidence type="ECO:0000259" key="3">
    <source>
        <dbReference type="Pfam" id="PF00501"/>
    </source>
</evidence>
<organism evidence="4 5">
    <name type="scientific">Bacteroides coprosuis DSM 18011</name>
    <dbReference type="NCBI Taxonomy" id="679937"/>
    <lineage>
        <taxon>Bacteria</taxon>
        <taxon>Pseudomonadati</taxon>
        <taxon>Bacteroidota</taxon>
        <taxon>Bacteroidia</taxon>
        <taxon>Bacteroidales</taxon>
        <taxon>Bacteroidaceae</taxon>
        <taxon>Bacteroides</taxon>
    </lineage>
</organism>
<dbReference type="SUPFAM" id="SSF56801">
    <property type="entry name" value="Acetyl-CoA synthetase-like"/>
    <property type="match status" value="1"/>
</dbReference>
<reference evidence="4 5" key="1">
    <citation type="journal article" date="2011" name="Stand. Genomic Sci.">
        <title>Non-contiguous finished genome sequence of Bacteroides coprosuis type strain (PC139).</title>
        <authorList>
            <person name="Land M."/>
            <person name="Held B."/>
            <person name="Gronow S."/>
            <person name="Abt B."/>
            <person name="Lucas S."/>
            <person name="Del Rio T.G."/>
            <person name="Nolan M."/>
            <person name="Tice H."/>
            <person name="Cheng J.F."/>
            <person name="Pitluck S."/>
            <person name="Liolios K."/>
            <person name="Pagani I."/>
            <person name="Ivanova N."/>
            <person name="Mavromatis K."/>
            <person name="Mikhailova N."/>
            <person name="Pati A."/>
            <person name="Tapia R."/>
            <person name="Han C."/>
            <person name="Goodwin L."/>
            <person name="Chen A."/>
            <person name="Palaniappan K."/>
            <person name="Hauser L."/>
            <person name="Brambilla E.M."/>
            <person name="Rohde M."/>
            <person name="Goker M."/>
            <person name="Detter J.C."/>
            <person name="Woyke T."/>
            <person name="Bristow J."/>
            <person name="Eisen J.A."/>
            <person name="Markowitz V."/>
            <person name="Hugenholtz P."/>
            <person name="Kyrpides N.C."/>
            <person name="Klenk H.P."/>
            <person name="Lapidus A."/>
        </authorList>
    </citation>
    <scope>NUCLEOTIDE SEQUENCE [LARGE SCALE GENOMIC DNA]</scope>
    <source>
        <strain evidence="4 5">DSM 18011</strain>
    </source>
</reference>
<dbReference type="Gene3D" id="3.40.50.12780">
    <property type="entry name" value="N-terminal domain of ligase-like"/>
    <property type="match status" value="1"/>
</dbReference>
<evidence type="ECO:0000256" key="2">
    <source>
        <dbReference type="ARBA" id="ARBA00022598"/>
    </source>
</evidence>
<evidence type="ECO:0000256" key="1">
    <source>
        <dbReference type="ARBA" id="ARBA00006432"/>
    </source>
</evidence>
<accession>F3ZPG3</accession>
<dbReference type="InterPro" id="IPR045851">
    <property type="entry name" value="AMP-bd_C_sf"/>
</dbReference>
<dbReference type="eggNOG" id="COG0318">
    <property type="taxonomic scope" value="Bacteria"/>
</dbReference>
<dbReference type="Pfam" id="PF00501">
    <property type="entry name" value="AMP-binding"/>
    <property type="match status" value="1"/>
</dbReference>
<dbReference type="HOGENOM" id="CLU_062005_0_0_10"/>
<feature type="domain" description="AMP-dependent synthetase/ligase" evidence="3">
    <location>
        <begin position="42"/>
        <end position="203"/>
    </location>
</feature>
<dbReference type="PANTHER" id="PTHR43201">
    <property type="entry name" value="ACYL-COA SYNTHETASE"/>
    <property type="match status" value="1"/>
</dbReference>
<dbReference type="GO" id="GO:0031956">
    <property type="term" value="F:medium-chain fatty acid-CoA ligase activity"/>
    <property type="evidence" value="ECO:0007669"/>
    <property type="project" value="TreeGrafter"/>
</dbReference>